<dbReference type="KEGG" id="xtr:108648385"/>
<keyword evidence="2" id="KW-0812">Transmembrane</keyword>
<keyword evidence="2" id="KW-0472">Membrane</keyword>
<gene>
    <name evidence="4 5" type="primary">LOC108648385</name>
</gene>
<sequence length="120" mass="13740">MKVERDFLNELVLDHEDLNRMESFKIVSVFAVIFAVLLVQVILGTYLYNRCTNPKTDGAVEAEEGRVGKDANADEEASKEGDEEVEEEEEEEEAEEETEEEEEEDAETEGKYFGKMLYCT</sequence>
<name>A0A8J1IP80_XENTR</name>
<dbReference type="AGR" id="Xenbase:XB-GENE-29091167"/>
<accession>A0A8J1IP80</accession>
<reference evidence="4" key="1">
    <citation type="submission" date="2025-08" db="UniProtKB">
        <authorList>
            <consortium name="RefSeq"/>
        </authorList>
    </citation>
    <scope>IDENTIFICATION</scope>
    <source>
        <strain evidence="4">Nigerian</strain>
        <tissue evidence="4">Liver and blood</tissue>
    </source>
</reference>
<keyword evidence="2" id="KW-1133">Transmembrane helix</keyword>
<evidence type="ECO:0000313" key="4">
    <source>
        <dbReference type="RefSeq" id="XP_031747398.1"/>
    </source>
</evidence>
<evidence type="ECO:0000256" key="1">
    <source>
        <dbReference type="SAM" id="MobiDB-lite"/>
    </source>
</evidence>
<protein>
    <submittedName>
        <fullName evidence="4">Acidic leucine-rich nuclear phosphoprotein 32 family member B-like</fullName>
    </submittedName>
</protein>
<dbReference type="GeneID" id="108648385"/>
<dbReference type="RefSeq" id="XP_031747398.1">
    <property type="nucleotide sequence ID" value="XM_031891538.1"/>
</dbReference>
<feature type="compositionally biased region" description="Acidic residues" evidence="1">
    <location>
        <begin position="81"/>
        <end position="107"/>
    </location>
</feature>
<feature type="region of interest" description="Disordered" evidence="1">
    <location>
        <begin position="52"/>
        <end position="120"/>
    </location>
</feature>
<evidence type="ECO:0000313" key="5">
    <source>
        <dbReference type="Xenbase" id="XB-GENE-29091167"/>
    </source>
</evidence>
<dbReference type="Xenbase" id="XB-GENE-29091167">
    <property type="gene designation" value="LOC108648385"/>
</dbReference>
<feature type="transmembrane region" description="Helical" evidence="2">
    <location>
        <begin position="26"/>
        <end position="48"/>
    </location>
</feature>
<keyword evidence="3" id="KW-1185">Reference proteome</keyword>
<dbReference type="Proteomes" id="UP000008143">
    <property type="component" value="Chromosome 8"/>
</dbReference>
<organism evidence="3 4">
    <name type="scientific">Xenopus tropicalis</name>
    <name type="common">Western clawed frog</name>
    <name type="synonym">Silurana tropicalis</name>
    <dbReference type="NCBI Taxonomy" id="8364"/>
    <lineage>
        <taxon>Eukaryota</taxon>
        <taxon>Metazoa</taxon>
        <taxon>Chordata</taxon>
        <taxon>Craniata</taxon>
        <taxon>Vertebrata</taxon>
        <taxon>Euteleostomi</taxon>
        <taxon>Amphibia</taxon>
        <taxon>Batrachia</taxon>
        <taxon>Anura</taxon>
        <taxon>Pipoidea</taxon>
        <taxon>Pipidae</taxon>
        <taxon>Xenopodinae</taxon>
        <taxon>Xenopus</taxon>
        <taxon>Silurana</taxon>
    </lineage>
</organism>
<evidence type="ECO:0000256" key="2">
    <source>
        <dbReference type="SAM" id="Phobius"/>
    </source>
</evidence>
<feature type="compositionally biased region" description="Basic and acidic residues" evidence="1">
    <location>
        <begin position="63"/>
        <end position="80"/>
    </location>
</feature>
<dbReference type="AlphaFoldDB" id="A0A8J1IP80"/>
<proteinExistence type="predicted"/>
<evidence type="ECO:0000313" key="3">
    <source>
        <dbReference type="Proteomes" id="UP000008143"/>
    </source>
</evidence>